<accession>A0AB35T842</accession>
<feature type="region of interest" description="Disordered" evidence="1">
    <location>
        <begin position="40"/>
        <end position="64"/>
    </location>
</feature>
<evidence type="ECO:0000313" key="3">
    <source>
        <dbReference type="Proteomes" id="UP001281130"/>
    </source>
</evidence>
<feature type="compositionally biased region" description="Basic and acidic residues" evidence="1">
    <location>
        <begin position="1"/>
        <end position="11"/>
    </location>
</feature>
<organism evidence="2 3">
    <name type="scientific">Rubrobacter radiotolerans</name>
    <name type="common">Arthrobacter radiotolerans</name>
    <dbReference type="NCBI Taxonomy" id="42256"/>
    <lineage>
        <taxon>Bacteria</taxon>
        <taxon>Bacillati</taxon>
        <taxon>Actinomycetota</taxon>
        <taxon>Rubrobacteria</taxon>
        <taxon>Rubrobacterales</taxon>
        <taxon>Rubrobacteraceae</taxon>
        <taxon>Rubrobacter</taxon>
    </lineage>
</organism>
<dbReference type="RefSeq" id="WP_143533776.1">
    <property type="nucleotide sequence ID" value="NZ_JAWXXX010000002.1"/>
</dbReference>
<feature type="region of interest" description="Disordered" evidence="1">
    <location>
        <begin position="1"/>
        <end position="22"/>
    </location>
</feature>
<protein>
    <submittedName>
        <fullName evidence="2">Uncharacterized protein</fullName>
    </submittedName>
</protein>
<evidence type="ECO:0000256" key="1">
    <source>
        <dbReference type="SAM" id="MobiDB-lite"/>
    </source>
</evidence>
<comment type="caution">
    <text evidence="2">The sequence shown here is derived from an EMBL/GenBank/DDBJ whole genome shotgun (WGS) entry which is preliminary data.</text>
</comment>
<dbReference type="AlphaFoldDB" id="A0AB35T842"/>
<sequence>MDKRTAVREPRPASGRESGREARARAWRYVFECYEKRRTGVGDEARAGEEAKGVGDDRPDASVP</sequence>
<dbReference type="EMBL" id="JAWXXX010000002">
    <property type="protein sequence ID" value="MDX5895286.1"/>
    <property type="molecule type" value="Genomic_DNA"/>
</dbReference>
<reference evidence="2" key="1">
    <citation type="submission" date="2023-11" db="EMBL/GenBank/DDBJ databases">
        <title>MicrobeMod: A computational toolkit for identifying prokaryotic methylation and restriction-modification with nanopore sequencing.</title>
        <authorList>
            <person name="Crits-Christoph A."/>
            <person name="Kang S.C."/>
            <person name="Lee H."/>
            <person name="Ostrov N."/>
        </authorList>
    </citation>
    <scope>NUCLEOTIDE SEQUENCE</scope>
    <source>
        <strain evidence="2">ATCC 51242</strain>
    </source>
</reference>
<gene>
    <name evidence="2" type="ORF">SIL72_14760</name>
</gene>
<proteinExistence type="predicted"/>
<evidence type="ECO:0000313" key="2">
    <source>
        <dbReference type="EMBL" id="MDX5895286.1"/>
    </source>
</evidence>
<name>A0AB35T842_RUBRA</name>
<dbReference type="Proteomes" id="UP001281130">
    <property type="component" value="Unassembled WGS sequence"/>
</dbReference>